<name>A0A9P1IXM7_9PELO</name>
<comment type="subcellular location">
    <subcellularLocation>
        <location evidence="1">Endomembrane system</location>
        <topology evidence="1">Multi-pass membrane protein</topology>
    </subcellularLocation>
</comment>
<evidence type="ECO:0000256" key="5">
    <source>
        <dbReference type="ARBA" id="ARBA00023136"/>
    </source>
</evidence>
<proteinExistence type="inferred from homology"/>
<dbReference type="Proteomes" id="UP001152747">
    <property type="component" value="Unassembled WGS sequence"/>
</dbReference>
<feature type="transmembrane region" description="Helical" evidence="6">
    <location>
        <begin position="318"/>
        <end position="342"/>
    </location>
</feature>
<protein>
    <recommendedName>
        <fullName evidence="7">Transmembrane protein 135 N-terminal domain-containing protein</fullName>
    </recommendedName>
</protein>
<evidence type="ECO:0000313" key="9">
    <source>
        <dbReference type="Proteomes" id="UP001152747"/>
    </source>
</evidence>
<gene>
    <name evidence="8" type="ORF">CAMP_LOCUS16797</name>
</gene>
<dbReference type="EMBL" id="CANHGI010000006">
    <property type="protein sequence ID" value="CAI5454160.1"/>
    <property type="molecule type" value="Genomic_DNA"/>
</dbReference>
<dbReference type="AlphaFoldDB" id="A0A9P1IXM7"/>
<evidence type="ECO:0000256" key="3">
    <source>
        <dbReference type="ARBA" id="ARBA00022692"/>
    </source>
</evidence>
<organism evidence="8 9">
    <name type="scientific">Caenorhabditis angaria</name>
    <dbReference type="NCBI Taxonomy" id="860376"/>
    <lineage>
        <taxon>Eukaryota</taxon>
        <taxon>Metazoa</taxon>
        <taxon>Ecdysozoa</taxon>
        <taxon>Nematoda</taxon>
        <taxon>Chromadorea</taxon>
        <taxon>Rhabditida</taxon>
        <taxon>Rhabditina</taxon>
        <taxon>Rhabditomorpha</taxon>
        <taxon>Rhabditoidea</taxon>
        <taxon>Rhabditidae</taxon>
        <taxon>Peloderinae</taxon>
        <taxon>Caenorhabditis</taxon>
    </lineage>
</organism>
<evidence type="ECO:0000259" key="7">
    <source>
        <dbReference type="Pfam" id="PF15982"/>
    </source>
</evidence>
<dbReference type="InterPro" id="IPR026749">
    <property type="entry name" value="Tmem135"/>
</dbReference>
<evidence type="ECO:0000256" key="2">
    <source>
        <dbReference type="ARBA" id="ARBA00008924"/>
    </source>
</evidence>
<dbReference type="OrthoDB" id="291792at2759"/>
<evidence type="ECO:0000256" key="6">
    <source>
        <dbReference type="SAM" id="Phobius"/>
    </source>
</evidence>
<reference evidence="8" key="1">
    <citation type="submission" date="2022-11" db="EMBL/GenBank/DDBJ databases">
        <authorList>
            <person name="Kikuchi T."/>
        </authorList>
    </citation>
    <scope>NUCLEOTIDE SEQUENCE</scope>
    <source>
        <strain evidence="8">PS1010</strain>
    </source>
</reference>
<dbReference type="PANTHER" id="PTHR12459">
    <property type="entry name" value="TRANSMEMBRANE PROTEIN 135-RELATED"/>
    <property type="match status" value="1"/>
</dbReference>
<feature type="transmembrane region" description="Helical" evidence="6">
    <location>
        <begin position="102"/>
        <end position="126"/>
    </location>
</feature>
<dbReference type="GO" id="GO:0012505">
    <property type="term" value="C:endomembrane system"/>
    <property type="evidence" value="ECO:0007669"/>
    <property type="project" value="UniProtKB-SubCell"/>
</dbReference>
<sequence length="444" mass="50186">MGNLSKLAYSLGQPVLTTNCYETIHTWNPDCNMAIMDAIPGALRFALKTYASFYLLTNLVSKRGRVDKINWKKFTLDVVQSTVFLVTNMSLYLFFLCRFRHWLGFFSPYSMGLISSIVASGLSVFLEKKTRRPALALYLTNLASETFYRHLANHGVTKMYYGGECVPFAMGLMIFSYLNCVGRLPKSLNGFMNFALKANVTENVIDIKKVPTDFKSFLENLRKKYEKTELCQHADSCVSHSVESFTKNFGIGLVASSALTLLKNYRLIFSNPLKLIALLGSVQNMKIPLFTGSLPLIFNAVRCSLNRVKNVNPVFSNIIAAGLAASSMYVYPTVSIAMYCLWKAIETLYFDLVDRGYLPKIKHGELILYAISTGYVLWNIVIEPRAVRKGYVGFINSLVGGRVALFNQRLWDDFGYISRDMFDGIPKLNTKFVTINPMLYQPIR</sequence>
<accession>A0A9P1IXM7</accession>
<evidence type="ECO:0000313" key="8">
    <source>
        <dbReference type="EMBL" id="CAI5454160.1"/>
    </source>
</evidence>
<evidence type="ECO:0000256" key="4">
    <source>
        <dbReference type="ARBA" id="ARBA00022989"/>
    </source>
</evidence>
<evidence type="ECO:0000256" key="1">
    <source>
        <dbReference type="ARBA" id="ARBA00004127"/>
    </source>
</evidence>
<keyword evidence="9" id="KW-1185">Reference proteome</keyword>
<feature type="domain" description="Transmembrane protein 135 N-terminal" evidence="7">
    <location>
        <begin position="18"/>
        <end position="149"/>
    </location>
</feature>
<feature type="transmembrane region" description="Helical" evidence="6">
    <location>
        <begin position="74"/>
        <end position="96"/>
    </location>
</feature>
<comment type="caution">
    <text evidence="8">The sequence shown here is derived from an EMBL/GenBank/DDBJ whole genome shotgun (WGS) entry which is preliminary data.</text>
</comment>
<keyword evidence="5 6" id="KW-0472">Membrane</keyword>
<comment type="similarity">
    <text evidence="2">Belongs to the TMEM135 family.</text>
</comment>
<dbReference type="PANTHER" id="PTHR12459:SF15">
    <property type="entry name" value="TRANSMEMBRANE PROTEIN 135"/>
    <property type="match status" value="1"/>
</dbReference>
<keyword evidence="3 6" id="KW-0812">Transmembrane</keyword>
<dbReference type="InterPro" id="IPR031926">
    <property type="entry name" value="TMEM135_N"/>
</dbReference>
<keyword evidence="4 6" id="KW-1133">Transmembrane helix</keyword>
<dbReference type="Pfam" id="PF15982">
    <property type="entry name" value="TMEM135_C_rich"/>
    <property type="match status" value="1"/>
</dbReference>